<dbReference type="EC" id="3.1.4.4" evidence="3"/>
<evidence type="ECO:0000256" key="9">
    <source>
        <dbReference type="ARBA" id="ARBA00023098"/>
    </source>
</evidence>
<reference evidence="13" key="1">
    <citation type="submission" date="2025-08" db="UniProtKB">
        <authorList>
            <consortium name="RefSeq"/>
        </authorList>
    </citation>
    <scope>IDENTIFICATION</scope>
    <source>
        <tissue evidence="13">Whole organism</tissue>
    </source>
</reference>
<dbReference type="InterPro" id="IPR001736">
    <property type="entry name" value="PLipase_D/transphosphatidylase"/>
</dbReference>
<gene>
    <name evidence="13" type="primary">LOC108677058</name>
</gene>
<dbReference type="InterPro" id="IPR035892">
    <property type="entry name" value="C2_domain_sf"/>
</dbReference>
<dbReference type="PANTHER" id="PTHR18896:SF60">
    <property type="entry name" value="PHOSPHOLIPASE D"/>
    <property type="match status" value="1"/>
</dbReference>
<keyword evidence="4" id="KW-0479">Metal-binding</keyword>
<dbReference type="InterPro" id="IPR015679">
    <property type="entry name" value="PLipase_D_fam"/>
</dbReference>
<dbReference type="SMART" id="SM00155">
    <property type="entry name" value="PLDc"/>
    <property type="match status" value="1"/>
</dbReference>
<evidence type="ECO:0000256" key="6">
    <source>
        <dbReference type="ARBA" id="ARBA00022801"/>
    </source>
</evidence>
<evidence type="ECO:0000256" key="5">
    <source>
        <dbReference type="ARBA" id="ARBA00022737"/>
    </source>
</evidence>
<evidence type="ECO:0000313" key="12">
    <source>
        <dbReference type="Proteomes" id="UP000694843"/>
    </source>
</evidence>
<dbReference type="OrthoDB" id="14911at2759"/>
<evidence type="ECO:0000256" key="1">
    <source>
        <dbReference type="ARBA" id="ARBA00001913"/>
    </source>
</evidence>
<dbReference type="CDD" id="cd00030">
    <property type="entry name" value="C2"/>
    <property type="match status" value="1"/>
</dbReference>
<evidence type="ECO:0000256" key="3">
    <source>
        <dbReference type="ARBA" id="ARBA00012027"/>
    </source>
</evidence>
<name>A0A8B7P3K5_HYAAZ</name>
<dbReference type="GO" id="GO:0046872">
    <property type="term" value="F:metal ion binding"/>
    <property type="evidence" value="ECO:0007669"/>
    <property type="project" value="UniProtKB-KW"/>
</dbReference>
<dbReference type="RefSeq" id="XP_018020699.1">
    <property type="nucleotide sequence ID" value="XM_018165210.2"/>
</dbReference>
<feature type="domain" description="C2" evidence="10">
    <location>
        <begin position="140"/>
        <end position="269"/>
    </location>
</feature>
<dbReference type="Proteomes" id="UP000694843">
    <property type="component" value="Unplaced"/>
</dbReference>
<keyword evidence="5" id="KW-0677">Repeat</keyword>
<dbReference type="Gene3D" id="2.60.40.150">
    <property type="entry name" value="C2 domain"/>
    <property type="match status" value="2"/>
</dbReference>
<dbReference type="PROSITE" id="PS50004">
    <property type="entry name" value="C2"/>
    <property type="match status" value="2"/>
</dbReference>
<comment type="similarity">
    <text evidence="2">Belongs to the phospholipase D family. C2-PLD subfamily.</text>
</comment>
<dbReference type="SMART" id="SM00239">
    <property type="entry name" value="C2"/>
    <property type="match status" value="2"/>
</dbReference>
<dbReference type="KEGG" id="hazt:108677058"/>
<dbReference type="Pfam" id="PF00168">
    <property type="entry name" value="C2"/>
    <property type="match status" value="2"/>
</dbReference>
<evidence type="ECO:0000259" key="11">
    <source>
        <dbReference type="PROSITE" id="PS50035"/>
    </source>
</evidence>
<keyword evidence="12" id="KW-1185">Reference proteome</keyword>
<evidence type="ECO:0000256" key="7">
    <source>
        <dbReference type="ARBA" id="ARBA00022837"/>
    </source>
</evidence>
<dbReference type="GO" id="GO:0005886">
    <property type="term" value="C:plasma membrane"/>
    <property type="evidence" value="ECO:0007669"/>
    <property type="project" value="TreeGrafter"/>
</dbReference>
<dbReference type="InterPro" id="IPR000008">
    <property type="entry name" value="C2_dom"/>
</dbReference>
<feature type="domain" description="PLD phosphodiesterase" evidence="11">
    <location>
        <begin position="756"/>
        <end position="783"/>
    </location>
</feature>
<dbReference type="SUPFAM" id="SSF49562">
    <property type="entry name" value="C2 domain (Calcium/lipid-binding domain, CaLB)"/>
    <property type="match status" value="2"/>
</dbReference>
<dbReference type="SUPFAM" id="SSF56024">
    <property type="entry name" value="Phospholipase D/nuclease"/>
    <property type="match status" value="2"/>
</dbReference>
<dbReference type="GeneID" id="108677058"/>
<dbReference type="InterPro" id="IPR024632">
    <property type="entry name" value="PLipase_D_C"/>
</dbReference>
<keyword evidence="6" id="KW-0378">Hydrolase</keyword>
<dbReference type="AlphaFoldDB" id="A0A8B7P3K5"/>
<evidence type="ECO:0000313" key="13">
    <source>
        <dbReference type="RefSeq" id="XP_018020699.1"/>
    </source>
</evidence>
<dbReference type="PANTHER" id="PTHR18896">
    <property type="entry name" value="PHOSPHOLIPASE D"/>
    <property type="match status" value="1"/>
</dbReference>
<accession>A0A8B7P3K5</accession>
<dbReference type="PROSITE" id="PS50035">
    <property type="entry name" value="PLD"/>
    <property type="match status" value="1"/>
</dbReference>
<organism evidence="12 13">
    <name type="scientific">Hyalella azteca</name>
    <name type="common">Amphipod</name>
    <dbReference type="NCBI Taxonomy" id="294128"/>
    <lineage>
        <taxon>Eukaryota</taxon>
        <taxon>Metazoa</taxon>
        <taxon>Ecdysozoa</taxon>
        <taxon>Arthropoda</taxon>
        <taxon>Crustacea</taxon>
        <taxon>Multicrustacea</taxon>
        <taxon>Malacostraca</taxon>
        <taxon>Eumalacostraca</taxon>
        <taxon>Peracarida</taxon>
        <taxon>Amphipoda</taxon>
        <taxon>Senticaudata</taxon>
        <taxon>Talitrida</taxon>
        <taxon>Talitroidea</taxon>
        <taxon>Hyalellidae</taxon>
        <taxon>Hyalella</taxon>
    </lineage>
</organism>
<dbReference type="Gene3D" id="3.30.870.10">
    <property type="entry name" value="Endonuclease Chain A"/>
    <property type="match status" value="2"/>
</dbReference>
<keyword evidence="9" id="KW-0443">Lipid metabolism</keyword>
<evidence type="ECO:0000256" key="8">
    <source>
        <dbReference type="ARBA" id="ARBA00022963"/>
    </source>
</evidence>
<keyword evidence="8" id="KW-0442">Lipid degradation</keyword>
<dbReference type="GO" id="GO:0009395">
    <property type="term" value="P:phospholipid catabolic process"/>
    <property type="evidence" value="ECO:0007669"/>
    <property type="project" value="TreeGrafter"/>
</dbReference>
<evidence type="ECO:0000259" key="10">
    <source>
        <dbReference type="PROSITE" id="PS50004"/>
    </source>
</evidence>
<proteinExistence type="inferred from homology"/>
<comment type="cofactor">
    <cofactor evidence="1">
        <name>Ca(2+)</name>
        <dbReference type="ChEBI" id="CHEBI:29108"/>
    </cofactor>
</comment>
<dbReference type="Pfam" id="PF12357">
    <property type="entry name" value="PLD_C"/>
    <property type="match status" value="1"/>
</dbReference>
<dbReference type="GO" id="GO:0004630">
    <property type="term" value="F:phospholipase D activity"/>
    <property type="evidence" value="ECO:0007669"/>
    <property type="project" value="UniProtKB-EC"/>
</dbReference>
<sequence length="904" mass="101855">MVQLHGRLELVVVEAKGLFSRHVINPYCIVELVGPKSVTEIAKTSSIEDHCNPKWLTNICIDIDQDLTEIRFIVKDKSLFRDDKLGSCSLDASCIGPDQQMVTLALFNKKTPDAGQLVVKVKLNSTGSTSPRRMSKAEKQKGCIAKKIDENLNDTATFLHGKLDVTVKEAEQLPNFDSSLLNRKNKSDPFVVVAVQNSNGEIYKLARTETIDDNLCPKWDQSFSVDVCHEVAKVIFIVYDEDIVKHDKMCSVEVHVNEIEDGTLISDQRPLYKNKTKEAGKLTFTLRYTKISDEPLFSVPKCVFPGRIENNVKLYQDARCEKLPCTILDSLGRPYSPNNAWNDIRDTLAGAKKFICIAGWSLNASIVLVRTECGNGETIGKILLERADEGVDVRLLLWDEGDSQDSKKDTAKEFFKESLVKVDCVARKKSKKDTLYKDAAYSKFGFSHSQRCLIADQVVEKSPGLRNVVAYVGCFDLAQGRHDNPEHKLGHNGECESKSQFYNNLIATITRSSSKSPWHEVMCKVVGSAALDILTNFQDRWETEAVVSDSDFQLCRSSGIFSSYTYDSLDSWNVQMFRSASEDSVPLASSDNIYTYAGIRVDNSLYKAYLHQIRRSKRFIYMETSCFIGSSHFWEDCSDIQSKNLIPIEITLKITQKIKENKPYRVYIVLSLHPEGNPDDMMNQEILHWQYHTMEMMYKRISNAIQEQGLDAHPQDYLLFLSLGKREESNATPKLLKQLSEDTSLPSPHIVKNKRSYITVNSKLAVFDDEYIIIGSGNINDRSMVGFRNTELAIGAHQPRIGASGQVSIFRKCLWAEHLGEKAPLDLDPSQPLCMQRVHQLAEDCLKSFLDMSVPPTSCHMLLYPVAVERSGSIVSRLDCEKFPDTKASVLGTRSKIIPDSLTT</sequence>
<protein>
    <recommendedName>
        <fullName evidence="3">phospholipase D</fullName>
        <ecNumber evidence="3">3.1.4.4</ecNumber>
    </recommendedName>
</protein>
<evidence type="ECO:0000256" key="4">
    <source>
        <dbReference type="ARBA" id="ARBA00022723"/>
    </source>
</evidence>
<feature type="domain" description="C2" evidence="10">
    <location>
        <begin position="1"/>
        <end position="106"/>
    </location>
</feature>
<evidence type="ECO:0000256" key="2">
    <source>
        <dbReference type="ARBA" id="ARBA00010683"/>
    </source>
</evidence>
<keyword evidence="7" id="KW-0106">Calcium</keyword>